<evidence type="ECO:0000313" key="3">
    <source>
        <dbReference type="Proteomes" id="UP001193081"/>
    </source>
</evidence>
<dbReference type="Pfam" id="PF03016">
    <property type="entry name" value="Exostosin_GT47"/>
    <property type="match status" value="1"/>
</dbReference>
<dbReference type="RefSeq" id="WP_135477759.1">
    <property type="nucleotide sequence ID" value="NZ_SIJK02000011.1"/>
</dbReference>
<evidence type="ECO:0000313" key="2">
    <source>
        <dbReference type="EMBL" id="MBP1465731.1"/>
    </source>
</evidence>
<organism evidence="2 3">
    <name type="scientific">Candidatus Chloroploca mongolica</name>
    <dbReference type="NCBI Taxonomy" id="2528176"/>
    <lineage>
        <taxon>Bacteria</taxon>
        <taxon>Bacillati</taxon>
        <taxon>Chloroflexota</taxon>
        <taxon>Chloroflexia</taxon>
        <taxon>Chloroflexales</taxon>
        <taxon>Chloroflexineae</taxon>
        <taxon>Oscillochloridaceae</taxon>
        <taxon>Candidatus Chloroploca</taxon>
    </lineage>
</organism>
<dbReference type="InterPro" id="IPR040911">
    <property type="entry name" value="Exostosin_GT47"/>
</dbReference>
<proteinExistence type="predicted"/>
<dbReference type="EMBL" id="SIJK02000011">
    <property type="protein sequence ID" value="MBP1465731.1"/>
    <property type="molecule type" value="Genomic_DNA"/>
</dbReference>
<feature type="domain" description="Exostosin GT47" evidence="1">
    <location>
        <begin position="239"/>
        <end position="315"/>
    </location>
</feature>
<name>A0ABS4D8H7_9CHLR</name>
<comment type="caution">
    <text evidence="2">The sequence shown here is derived from an EMBL/GenBank/DDBJ whole genome shotgun (WGS) entry which is preliminary data.</text>
</comment>
<protein>
    <submittedName>
        <fullName evidence="2">Exostosin family protein</fullName>
    </submittedName>
</protein>
<evidence type="ECO:0000259" key="1">
    <source>
        <dbReference type="Pfam" id="PF03016"/>
    </source>
</evidence>
<dbReference type="PANTHER" id="PTHR11062">
    <property type="entry name" value="EXOSTOSIN HEPARAN SULFATE GLYCOSYLTRANSFERASE -RELATED"/>
    <property type="match status" value="1"/>
</dbReference>
<accession>A0ABS4D8H7</accession>
<keyword evidence="3" id="KW-1185">Reference proteome</keyword>
<sequence>MKIFSDRTYLVGSRRHVTMLYPFWGKNDEDPQLPTSGRYDYYTAHGHELFELTSLTDADVAVLPVPWEDICDNQEYRRLASNFVELATAAGKQTLIFFWHDSSEPVHVQNSIIFRTSLYASKRLPNEYPMPAWSEDFMERYLGGQLIERSKRPIPVVGFCGAAEPIRSSAVNRLKYVTKRLLNTLAEKSYDTSRALRAQAMHNLQRHPGIETNFVVRDKFMAGLVPDNAREVRYSALHASRREYVTNIVDSDYVLCVRGVGNYSYRLYETLSCGRIPVLVNTDCSLPFDHIVNYKDYFVWVEEQDLRQIGERVQAFHERLSQSDFVELQRACRRLWETHLSPYGFFSRLETVL</sequence>
<dbReference type="InterPro" id="IPR004263">
    <property type="entry name" value="Exostosin"/>
</dbReference>
<reference evidence="2 3" key="1">
    <citation type="submission" date="2021-03" db="EMBL/GenBank/DDBJ databases">
        <authorList>
            <person name="Grouzdev D.S."/>
        </authorList>
    </citation>
    <scope>NUCLEOTIDE SEQUENCE [LARGE SCALE GENOMIC DNA]</scope>
    <source>
        <strain evidence="2 3">M50-1</strain>
    </source>
</reference>
<gene>
    <name evidence="2" type="ORF">EYB53_008440</name>
</gene>
<dbReference type="Proteomes" id="UP001193081">
    <property type="component" value="Unassembled WGS sequence"/>
</dbReference>